<organism evidence="2 3">
    <name type="scientific">Archangium gephyra</name>
    <dbReference type="NCBI Taxonomy" id="48"/>
    <lineage>
        <taxon>Bacteria</taxon>
        <taxon>Pseudomonadati</taxon>
        <taxon>Myxococcota</taxon>
        <taxon>Myxococcia</taxon>
        <taxon>Myxococcales</taxon>
        <taxon>Cystobacterineae</taxon>
        <taxon>Archangiaceae</taxon>
        <taxon>Archangium</taxon>
    </lineage>
</organism>
<comment type="caution">
    <text evidence="2">The sequence shown here is derived from an EMBL/GenBank/DDBJ whole genome shotgun (WGS) entry which is preliminary data.</text>
</comment>
<evidence type="ECO:0000313" key="3">
    <source>
        <dbReference type="Proteomes" id="UP000249061"/>
    </source>
</evidence>
<feature type="compositionally biased region" description="Low complexity" evidence="1">
    <location>
        <begin position="79"/>
        <end position="92"/>
    </location>
</feature>
<reference evidence="2 3" key="1">
    <citation type="submission" date="2017-08" db="EMBL/GenBank/DDBJ databases">
        <title>Infants hospitalized years apart are colonized by the same room-sourced microbial strains.</title>
        <authorList>
            <person name="Brooks B."/>
            <person name="Olm M.R."/>
            <person name="Firek B.A."/>
            <person name="Baker R."/>
            <person name="Thomas B.C."/>
            <person name="Morowitz M.J."/>
            <person name="Banfield J.F."/>
        </authorList>
    </citation>
    <scope>NUCLEOTIDE SEQUENCE [LARGE SCALE GENOMIC DNA]</scope>
    <source>
        <strain evidence="2">S2_003_000_R2_14</strain>
    </source>
</reference>
<dbReference type="Proteomes" id="UP000249061">
    <property type="component" value="Unassembled WGS sequence"/>
</dbReference>
<gene>
    <name evidence="2" type="ORF">DI536_20610</name>
</gene>
<protein>
    <submittedName>
        <fullName evidence="2">Uncharacterized protein</fullName>
    </submittedName>
</protein>
<proteinExistence type="predicted"/>
<dbReference type="AlphaFoldDB" id="A0A2W5UMB4"/>
<accession>A0A2W5UMB4</accession>
<dbReference type="EMBL" id="QFQP01000018">
    <property type="protein sequence ID" value="PZR10228.1"/>
    <property type="molecule type" value="Genomic_DNA"/>
</dbReference>
<feature type="region of interest" description="Disordered" evidence="1">
    <location>
        <begin position="79"/>
        <end position="118"/>
    </location>
</feature>
<name>A0A2W5UMB4_9BACT</name>
<evidence type="ECO:0000256" key="1">
    <source>
        <dbReference type="SAM" id="MobiDB-lite"/>
    </source>
</evidence>
<evidence type="ECO:0000313" key="2">
    <source>
        <dbReference type="EMBL" id="PZR10228.1"/>
    </source>
</evidence>
<sequence length="194" mass="20958">MLLGRVQVALQAPQFDGSMVTSDSQPSGSMLLQFDQPVSQVTTRQLPLAQFDDAWGRLQTLPHAPQFIESPIRSKPLSLVPSQSSSLPLHSSATGSPGVHMAVPPSTHELTERTHSPTPQVSFIWPSSVCPSQSSSRPLHVSATGSVALQTTWLSMRSHSFTPKQVPSVFDTSHCCMKSPRARQAHEATIGTHC</sequence>